<evidence type="ECO:0000256" key="1">
    <source>
        <dbReference type="ARBA" id="ARBA00004067"/>
    </source>
</evidence>
<dbReference type="InterPro" id="IPR036420">
    <property type="entry name" value="BRCT_dom_sf"/>
</dbReference>
<feature type="domain" description="BRCT" evidence="16">
    <location>
        <begin position="591"/>
        <end position="669"/>
    </location>
</feature>
<reference evidence="17" key="2">
    <citation type="submission" date="2020-09" db="EMBL/GenBank/DDBJ databases">
        <authorList>
            <person name="Sun Q."/>
            <person name="Kim S."/>
        </authorList>
    </citation>
    <scope>NUCLEOTIDE SEQUENCE</scope>
    <source>
        <strain evidence="17">KCTC 12870</strain>
    </source>
</reference>
<dbReference type="InterPro" id="IPR001357">
    <property type="entry name" value="BRCT_dom"/>
</dbReference>
<evidence type="ECO:0000256" key="15">
    <source>
        <dbReference type="RuleBase" id="RU000618"/>
    </source>
</evidence>
<keyword evidence="11 14" id="KW-0234">DNA repair</keyword>
<dbReference type="PANTHER" id="PTHR23389">
    <property type="entry name" value="CHROMOSOME TRANSMISSION FIDELITY FACTOR 18"/>
    <property type="match status" value="1"/>
</dbReference>
<dbReference type="InterPro" id="IPR001679">
    <property type="entry name" value="DNA_ligase"/>
</dbReference>
<feature type="binding site" evidence="14">
    <location>
        <position position="311"/>
    </location>
    <ligand>
        <name>NAD(+)</name>
        <dbReference type="ChEBI" id="CHEBI:57540"/>
    </ligand>
</feature>
<keyword evidence="5 14" id="KW-0235">DNA replication</keyword>
<evidence type="ECO:0000256" key="5">
    <source>
        <dbReference type="ARBA" id="ARBA00022705"/>
    </source>
</evidence>
<dbReference type="InterPro" id="IPR041663">
    <property type="entry name" value="DisA/LigA_HHH"/>
</dbReference>
<proteinExistence type="inferred from homology"/>
<dbReference type="Gene3D" id="3.40.50.10190">
    <property type="entry name" value="BRCT domain"/>
    <property type="match status" value="1"/>
</dbReference>
<dbReference type="PROSITE" id="PS01056">
    <property type="entry name" value="DNA_LIGASE_N2"/>
    <property type="match status" value="1"/>
</dbReference>
<evidence type="ECO:0000256" key="10">
    <source>
        <dbReference type="ARBA" id="ARBA00023027"/>
    </source>
</evidence>
<feature type="binding site" evidence="14">
    <location>
        <begin position="82"/>
        <end position="83"/>
    </location>
    <ligand>
        <name>NAD(+)</name>
        <dbReference type="ChEBI" id="CHEBI:57540"/>
    </ligand>
</feature>
<dbReference type="SUPFAM" id="SSF47781">
    <property type="entry name" value="RuvA domain 2-like"/>
    <property type="match status" value="1"/>
</dbReference>
<keyword evidence="6 14" id="KW-0479">Metal-binding</keyword>
<keyword evidence="8 14" id="KW-0862">Zinc</keyword>
<dbReference type="InterPro" id="IPR004150">
    <property type="entry name" value="NAD_DNA_ligase_OB"/>
</dbReference>
<dbReference type="GO" id="GO:0006281">
    <property type="term" value="P:DNA repair"/>
    <property type="evidence" value="ECO:0007669"/>
    <property type="project" value="UniProtKB-KW"/>
</dbReference>
<dbReference type="Proteomes" id="UP000642829">
    <property type="component" value="Unassembled WGS sequence"/>
</dbReference>
<keyword evidence="7 14" id="KW-0227">DNA damage</keyword>
<feature type="binding site" evidence="14">
    <location>
        <position position="137"/>
    </location>
    <ligand>
        <name>NAD(+)</name>
        <dbReference type="ChEBI" id="CHEBI:57540"/>
    </ligand>
</feature>
<dbReference type="GO" id="GO:0003677">
    <property type="term" value="F:DNA binding"/>
    <property type="evidence" value="ECO:0007669"/>
    <property type="project" value="InterPro"/>
</dbReference>
<dbReference type="EMBL" id="BMXG01000006">
    <property type="protein sequence ID" value="GHB98044.1"/>
    <property type="molecule type" value="Genomic_DNA"/>
</dbReference>
<dbReference type="GO" id="GO:0006260">
    <property type="term" value="P:DNA replication"/>
    <property type="evidence" value="ECO:0007669"/>
    <property type="project" value="UniProtKB-KW"/>
</dbReference>
<keyword evidence="4 14" id="KW-0436">Ligase</keyword>
<dbReference type="PROSITE" id="PS01055">
    <property type="entry name" value="DNA_LIGASE_N1"/>
    <property type="match status" value="1"/>
</dbReference>
<reference evidence="17" key="1">
    <citation type="journal article" date="2014" name="Int. J. Syst. Evol. Microbiol.">
        <title>Complete genome sequence of Corynebacterium casei LMG S-19264T (=DSM 44701T), isolated from a smear-ripened cheese.</title>
        <authorList>
            <consortium name="US DOE Joint Genome Institute (JGI-PGF)"/>
            <person name="Walter F."/>
            <person name="Albersmeier A."/>
            <person name="Kalinowski J."/>
            <person name="Ruckert C."/>
        </authorList>
    </citation>
    <scope>NUCLEOTIDE SEQUENCE</scope>
    <source>
        <strain evidence="17">KCTC 12870</strain>
    </source>
</reference>
<feature type="binding site" evidence="14">
    <location>
        <begin position="34"/>
        <end position="38"/>
    </location>
    <ligand>
        <name>NAD(+)</name>
        <dbReference type="ChEBI" id="CHEBI:57540"/>
    </ligand>
</feature>
<dbReference type="HAMAP" id="MF_01588">
    <property type="entry name" value="DNA_ligase_A"/>
    <property type="match status" value="1"/>
</dbReference>
<keyword evidence="9 14" id="KW-0460">Magnesium</keyword>
<dbReference type="InterPro" id="IPR013839">
    <property type="entry name" value="DNAligase_adenylation"/>
</dbReference>
<organism evidence="17 18">
    <name type="scientific">Cerasicoccus arenae</name>
    <dbReference type="NCBI Taxonomy" id="424488"/>
    <lineage>
        <taxon>Bacteria</taxon>
        <taxon>Pseudomonadati</taxon>
        <taxon>Verrucomicrobiota</taxon>
        <taxon>Opitutia</taxon>
        <taxon>Puniceicoccales</taxon>
        <taxon>Cerasicoccaceae</taxon>
        <taxon>Cerasicoccus</taxon>
    </lineage>
</organism>
<dbReference type="Gene3D" id="2.40.50.140">
    <property type="entry name" value="Nucleic acid-binding proteins"/>
    <property type="match status" value="1"/>
</dbReference>
<accession>A0A8J3DEU2</accession>
<dbReference type="SUPFAM" id="SSF50249">
    <property type="entry name" value="Nucleic acid-binding proteins"/>
    <property type="match status" value="1"/>
</dbReference>
<evidence type="ECO:0000256" key="9">
    <source>
        <dbReference type="ARBA" id="ARBA00022842"/>
    </source>
</evidence>
<name>A0A8J3DEU2_9BACT</name>
<dbReference type="GO" id="GO:0003911">
    <property type="term" value="F:DNA ligase (NAD+) activity"/>
    <property type="evidence" value="ECO:0007669"/>
    <property type="project" value="UniProtKB-UniRule"/>
</dbReference>
<dbReference type="FunFam" id="1.10.150.20:FF:000006">
    <property type="entry name" value="DNA ligase"/>
    <property type="match status" value="1"/>
</dbReference>
<dbReference type="Gene3D" id="1.10.150.20">
    <property type="entry name" value="5' to 3' exonuclease, C-terminal subdomain"/>
    <property type="match status" value="2"/>
</dbReference>
<dbReference type="PIRSF" id="PIRSF001604">
    <property type="entry name" value="LigA"/>
    <property type="match status" value="1"/>
</dbReference>
<keyword evidence="18" id="KW-1185">Reference proteome</keyword>
<protein>
    <recommendedName>
        <fullName evidence="3 14">DNA ligase</fullName>
        <ecNumber evidence="2 14">6.5.1.2</ecNumber>
    </recommendedName>
    <alternativeName>
        <fullName evidence="14">Polydeoxyribonucleotide synthase [NAD(+)]</fullName>
    </alternativeName>
</protein>
<sequence>MSNPTPDQHLLDLRAAIRHHDELYYRQATPEISDREYDVLKEKLAQLEFFADAQAEPSPTKTVGDDRTEGFRKIKHRQPMLSLDNTYSEDELRAFHARLLKQFDEGTDLEYVVEPKIDGVAVSVTYKNGKLTQAITRGNGAEGDDITRNLLEGVPSLPRELNDAPELIEIRGEIYMTAEEFLRINTEREESGLPMFANPRNLTAGTIKQLNGVAGRRLEIVLYGVGFCQPNRFTAQSDLHEAVRKWNLPTIEKYWCVHSIDEVWAAIEELDELRHDFAYGTDGAVVKLNSFAMQSEVGMTSKAPRWAIAYKFESEQAETLLEKIDVQIGRTGVVTPVAHLTPVLLAGSTVSRATLHNEDEIKRKDIRPGDTVVVQKAGEIIPQVLSVVLAKRPADSQPFDFRELLTKLDIQAERVPGQVAWRLTDQDDPIQQRRRLKHYSSKQCLDIENLGESVVDQLVTAGLVNDPADLYGLTESQLLELERFGERSASNLVNAIEQSKKAEFWRLLHALGIPHVGKQSAKDLAQHFGSLDALMEADEATLEAVDGIGGIMAQSICSFFVDDANRALILRLREAGVNVTLLSAEQKPHVNSEGAFVGKTVVLTGSLPNLSREEATAMIEQAGGKTSGSVSKKTDYVLAGDAAGSKLTKAEKLGVHILDEAAFRELIGD</sequence>
<comment type="caution">
    <text evidence="17">The sequence shown here is derived from an EMBL/GenBank/DDBJ whole genome shotgun (WGS) entry which is preliminary data.</text>
</comment>
<evidence type="ECO:0000256" key="6">
    <source>
        <dbReference type="ARBA" id="ARBA00022723"/>
    </source>
</evidence>
<feature type="binding site" evidence="14">
    <location>
        <position position="114"/>
    </location>
    <ligand>
        <name>NAD(+)</name>
        <dbReference type="ChEBI" id="CHEBI:57540"/>
    </ligand>
</feature>
<dbReference type="SMART" id="SM00278">
    <property type="entry name" value="HhH1"/>
    <property type="match status" value="4"/>
</dbReference>
<evidence type="ECO:0000259" key="16">
    <source>
        <dbReference type="PROSITE" id="PS50172"/>
    </source>
</evidence>
<dbReference type="FunFam" id="2.40.50.140:FF:000012">
    <property type="entry name" value="DNA ligase"/>
    <property type="match status" value="1"/>
</dbReference>
<dbReference type="RefSeq" id="WP_189513050.1">
    <property type="nucleotide sequence ID" value="NZ_BMXG01000006.1"/>
</dbReference>
<evidence type="ECO:0000256" key="7">
    <source>
        <dbReference type="ARBA" id="ARBA00022763"/>
    </source>
</evidence>
<evidence type="ECO:0000313" key="17">
    <source>
        <dbReference type="EMBL" id="GHB98044.1"/>
    </source>
</evidence>
<dbReference type="Pfam" id="PF12826">
    <property type="entry name" value="HHH_2"/>
    <property type="match status" value="1"/>
</dbReference>
<dbReference type="InterPro" id="IPR013840">
    <property type="entry name" value="DNAligase_N"/>
</dbReference>
<evidence type="ECO:0000256" key="11">
    <source>
        <dbReference type="ARBA" id="ARBA00023204"/>
    </source>
</evidence>
<dbReference type="SMART" id="SM00292">
    <property type="entry name" value="BRCT"/>
    <property type="match status" value="1"/>
</dbReference>
<gene>
    <name evidence="14 17" type="primary">ligA</name>
    <name evidence="17" type="ORF">GCM10007047_12520</name>
</gene>
<evidence type="ECO:0000256" key="14">
    <source>
        <dbReference type="HAMAP-Rule" id="MF_01588"/>
    </source>
</evidence>
<evidence type="ECO:0000256" key="13">
    <source>
        <dbReference type="ARBA" id="ARBA00060881"/>
    </source>
</evidence>
<dbReference type="Gene3D" id="1.10.287.610">
    <property type="entry name" value="Helix hairpin bin"/>
    <property type="match status" value="1"/>
</dbReference>
<keyword evidence="10 14" id="KW-0520">NAD</keyword>
<evidence type="ECO:0000256" key="4">
    <source>
        <dbReference type="ARBA" id="ARBA00022598"/>
    </source>
</evidence>
<dbReference type="InterPro" id="IPR003583">
    <property type="entry name" value="Hlx-hairpin-Hlx_DNA-bd_motif"/>
</dbReference>
<evidence type="ECO:0000256" key="12">
    <source>
        <dbReference type="ARBA" id="ARBA00034005"/>
    </source>
</evidence>
<evidence type="ECO:0000256" key="8">
    <source>
        <dbReference type="ARBA" id="ARBA00022833"/>
    </source>
</evidence>
<feature type="binding site" evidence="14">
    <location>
        <position position="173"/>
    </location>
    <ligand>
        <name>NAD(+)</name>
        <dbReference type="ChEBI" id="CHEBI:57540"/>
    </ligand>
</feature>
<comment type="caution">
    <text evidence="14">Lacks conserved residue(s) required for the propagation of feature annotation.</text>
</comment>
<dbReference type="FunFam" id="1.10.150.20:FF:000007">
    <property type="entry name" value="DNA ligase"/>
    <property type="match status" value="1"/>
</dbReference>
<dbReference type="InterPro" id="IPR010994">
    <property type="entry name" value="RuvA_2-like"/>
</dbReference>
<dbReference type="InterPro" id="IPR033136">
    <property type="entry name" value="DNA_ligase_CS"/>
</dbReference>
<keyword evidence="14" id="KW-0464">Manganese</keyword>
<feature type="active site" description="N6-AMP-lysine intermediate" evidence="14">
    <location>
        <position position="116"/>
    </location>
</feature>
<dbReference type="NCBIfam" id="TIGR00575">
    <property type="entry name" value="dnlj"/>
    <property type="match status" value="1"/>
</dbReference>
<comment type="similarity">
    <text evidence="13 14">Belongs to the NAD-dependent DNA ligase family. LigA subfamily.</text>
</comment>
<evidence type="ECO:0000313" key="18">
    <source>
        <dbReference type="Proteomes" id="UP000642829"/>
    </source>
</evidence>
<dbReference type="Pfam" id="PF00533">
    <property type="entry name" value="BRCT"/>
    <property type="match status" value="1"/>
</dbReference>
<comment type="function">
    <text evidence="1 14">DNA ligase that catalyzes the formation of phosphodiester linkages between 5'-phosphoryl and 3'-hydroxyl groups in double-stranded DNA using NAD as a coenzyme and as the energy source for the reaction. It is essential for DNA replication and repair of damaged DNA.</text>
</comment>
<dbReference type="GO" id="GO:0046872">
    <property type="term" value="F:metal ion binding"/>
    <property type="evidence" value="ECO:0007669"/>
    <property type="project" value="UniProtKB-KW"/>
</dbReference>
<dbReference type="CDD" id="cd17748">
    <property type="entry name" value="BRCT_DNA_ligase_like"/>
    <property type="match status" value="1"/>
</dbReference>
<dbReference type="PROSITE" id="PS50172">
    <property type="entry name" value="BRCT"/>
    <property type="match status" value="1"/>
</dbReference>
<dbReference type="InterPro" id="IPR012340">
    <property type="entry name" value="NA-bd_OB-fold"/>
</dbReference>
<feature type="binding site" evidence="14">
    <location>
        <position position="287"/>
    </location>
    <ligand>
        <name>NAD(+)</name>
        <dbReference type="ChEBI" id="CHEBI:57540"/>
    </ligand>
</feature>
<dbReference type="SMART" id="SM00532">
    <property type="entry name" value="LIGANc"/>
    <property type="match status" value="1"/>
</dbReference>
<dbReference type="SUPFAM" id="SSF52113">
    <property type="entry name" value="BRCT domain"/>
    <property type="match status" value="1"/>
</dbReference>
<dbReference type="Pfam" id="PF03120">
    <property type="entry name" value="OB_DNA_ligase"/>
    <property type="match status" value="1"/>
</dbReference>
<dbReference type="SUPFAM" id="SSF56091">
    <property type="entry name" value="DNA ligase/mRNA capping enzyme, catalytic domain"/>
    <property type="match status" value="1"/>
</dbReference>
<dbReference type="Pfam" id="PF01653">
    <property type="entry name" value="DNA_ligase_aden"/>
    <property type="match status" value="1"/>
</dbReference>
<comment type="cofactor">
    <cofactor evidence="14">
        <name>Mg(2+)</name>
        <dbReference type="ChEBI" id="CHEBI:18420"/>
    </cofactor>
    <cofactor evidence="14">
        <name>Mn(2+)</name>
        <dbReference type="ChEBI" id="CHEBI:29035"/>
    </cofactor>
</comment>
<evidence type="ECO:0000256" key="2">
    <source>
        <dbReference type="ARBA" id="ARBA00012722"/>
    </source>
</evidence>
<dbReference type="Gene3D" id="3.30.470.30">
    <property type="entry name" value="DNA ligase/mRNA capping enzyme"/>
    <property type="match status" value="1"/>
</dbReference>
<evidence type="ECO:0000256" key="3">
    <source>
        <dbReference type="ARBA" id="ARBA00013308"/>
    </source>
</evidence>
<dbReference type="PANTHER" id="PTHR23389:SF9">
    <property type="entry name" value="DNA LIGASE"/>
    <property type="match status" value="1"/>
</dbReference>
<dbReference type="NCBIfam" id="NF005932">
    <property type="entry name" value="PRK07956.1"/>
    <property type="match status" value="1"/>
</dbReference>
<dbReference type="AlphaFoldDB" id="A0A8J3DEU2"/>
<dbReference type="EC" id="6.5.1.2" evidence="2 14"/>
<comment type="catalytic activity">
    <reaction evidence="12 14 15">
        <text>NAD(+) + (deoxyribonucleotide)n-3'-hydroxyl + 5'-phospho-(deoxyribonucleotide)m = (deoxyribonucleotide)n+m + AMP + beta-nicotinamide D-nucleotide.</text>
        <dbReference type="EC" id="6.5.1.2"/>
    </reaction>
</comment>
<dbReference type="InterPro" id="IPR018239">
    <property type="entry name" value="DNA_ligase_AS"/>
</dbReference>
<dbReference type="CDD" id="cd00114">
    <property type="entry name" value="LIGANc"/>
    <property type="match status" value="1"/>
</dbReference>